<dbReference type="Gene3D" id="3.40.50.1820">
    <property type="entry name" value="alpha/beta hydrolase"/>
    <property type="match status" value="1"/>
</dbReference>
<reference evidence="3" key="1">
    <citation type="submission" date="2022-03" db="EMBL/GenBank/DDBJ databases">
        <authorList>
            <person name="Leyn A S."/>
        </authorList>
    </citation>
    <scope>NUCLEOTIDE SEQUENCE</scope>
    <source>
        <strain evidence="3">Streptomyces globisporus 4-3</strain>
    </source>
</reference>
<organism evidence="3 4">
    <name type="scientific">Streptomyces globisporus</name>
    <dbReference type="NCBI Taxonomy" id="1908"/>
    <lineage>
        <taxon>Bacteria</taxon>
        <taxon>Bacillati</taxon>
        <taxon>Actinomycetota</taxon>
        <taxon>Actinomycetes</taxon>
        <taxon>Kitasatosporales</taxon>
        <taxon>Streptomycetaceae</taxon>
        <taxon>Streptomyces</taxon>
    </lineage>
</organism>
<dbReference type="InterPro" id="IPR029058">
    <property type="entry name" value="AB_hydrolase_fold"/>
</dbReference>
<accession>A0ABN8V1G0</accession>
<keyword evidence="1" id="KW-0378">Hydrolase</keyword>
<dbReference type="PANTHER" id="PTHR48081:SF8">
    <property type="entry name" value="ALPHA_BETA HYDROLASE FOLD-3 DOMAIN-CONTAINING PROTEIN-RELATED"/>
    <property type="match status" value="1"/>
</dbReference>
<evidence type="ECO:0000259" key="2">
    <source>
        <dbReference type="Pfam" id="PF07859"/>
    </source>
</evidence>
<feature type="domain" description="Alpha/beta hydrolase fold-3" evidence="2">
    <location>
        <begin position="83"/>
        <end position="290"/>
    </location>
</feature>
<dbReference type="Proteomes" id="UP001154015">
    <property type="component" value="Unassembled WGS sequence"/>
</dbReference>
<proteinExistence type="predicted"/>
<gene>
    <name evidence="3" type="ORF">SGL43_03392</name>
</gene>
<dbReference type="PANTHER" id="PTHR48081">
    <property type="entry name" value="AB HYDROLASE SUPERFAMILY PROTEIN C4A8.06C"/>
    <property type="match status" value="1"/>
</dbReference>
<sequence length="333" mass="35209">MRNHPNLDAEMAAALAADPPPPTVLDGLPYEELAALRAERAARPVEPPVPGVVVTDQWLPGPASLRVRTYRPRSADSLALPCLVWVHGGGMVLGSPETDDARVSAYALEADCAVISVDYRLAPEHPYPATVEDCYRALRWAADHAESLGLDPGRLAIGGISAGGGLAAATALLARDSGGPGLIFQFLLCPMLDDRNTTGSSREFTEAVTWPRTNNLYGWAALLGPLAGSDEVPPYAAPARAEDLSGLPPAYVDVGELEVFRDECARYALRLIEAGVSTEFHLWPGAFHGFDGVLPHLALPRRAAREQIAVLRRALGGAPRRPASGSGAPAPEA</sequence>
<dbReference type="RefSeq" id="WP_128861879.1">
    <property type="nucleotide sequence ID" value="NZ_CAKXYP010000009.1"/>
</dbReference>
<evidence type="ECO:0000313" key="4">
    <source>
        <dbReference type="Proteomes" id="UP001154015"/>
    </source>
</evidence>
<protein>
    <submittedName>
        <fullName evidence="3">Esterase/lipase</fullName>
    </submittedName>
</protein>
<dbReference type="EMBL" id="CAKXYP010000009">
    <property type="protein sequence ID" value="CAH9416367.1"/>
    <property type="molecule type" value="Genomic_DNA"/>
</dbReference>
<dbReference type="InterPro" id="IPR050300">
    <property type="entry name" value="GDXG_lipolytic_enzyme"/>
</dbReference>
<evidence type="ECO:0000313" key="3">
    <source>
        <dbReference type="EMBL" id="CAH9416367.1"/>
    </source>
</evidence>
<dbReference type="SUPFAM" id="SSF53474">
    <property type="entry name" value="alpha/beta-Hydrolases"/>
    <property type="match status" value="1"/>
</dbReference>
<name>A0ABN8V1G0_STRGL</name>
<keyword evidence="4" id="KW-1185">Reference proteome</keyword>
<dbReference type="InterPro" id="IPR013094">
    <property type="entry name" value="AB_hydrolase_3"/>
</dbReference>
<dbReference type="Pfam" id="PF07859">
    <property type="entry name" value="Abhydrolase_3"/>
    <property type="match status" value="1"/>
</dbReference>
<comment type="caution">
    <text evidence="3">The sequence shown here is derived from an EMBL/GenBank/DDBJ whole genome shotgun (WGS) entry which is preliminary data.</text>
</comment>
<evidence type="ECO:0000256" key="1">
    <source>
        <dbReference type="ARBA" id="ARBA00022801"/>
    </source>
</evidence>